<reference evidence="2 3" key="1">
    <citation type="journal article" date="2014" name="Int. J. Syst. Evol. Microbiol.">
        <title>Complete genome sequence of Corynebacterium casei LMG S-19264T (=DSM 44701T), isolated from a smear-ripened cheese.</title>
        <authorList>
            <consortium name="US DOE Joint Genome Institute (JGI-PGF)"/>
            <person name="Walter F."/>
            <person name="Albersmeier A."/>
            <person name="Kalinowski J."/>
            <person name="Ruckert C."/>
        </authorList>
    </citation>
    <scope>NUCLEOTIDE SEQUENCE [LARGE SCALE GENOMIC DNA]</scope>
    <source>
        <strain evidence="2 3">KCTC 12866</strain>
    </source>
</reference>
<keyword evidence="1" id="KW-0812">Transmembrane</keyword>
<protein>
    <recommendedName>
        <fullName evidence="4">O-antigen polysaccharide polymerase Wzy</fullName>
    </recommendedName>
</protein>
<evidence type="ECO:0000313" key="2">
    <source>
        <dbReference type="EMBL" id="GHB62958.1"/>
    </source>
</evidence>
<feature type="transmembrane region" description="Helical" evidence="1">
    <location>
        <begin position="238"/>
        <end position="257"/>
    </location>
</feature>
<keyword evidence="3" id="KW-1185">Reference proteome</keyword>
<proteinExistence type="predicted"/>
<accession>A0A8J3D1B9</accession>
<dbReference type="RefSeq" id="WP_189563782.1">
    <property type="nucleotide sequence ID" value="NZ_BMXF01000001.1"/>
</dbReference>
<keyword evidence="1" id="KW-0472">Membrane</keyword>
<organism evidence="2 3">
    <name type="scientific">Persicitalea jodogahamensis</name>
    <dbReference type="NCBI Taxonomy" id="402147"/>
    <lineage>
        <taxon>Bacteria</taxon>
        <taxon>Pseudomonadati</taxon>
        <taxon>Bacteroidota</taxon>
        <taxon>Cytophagia</taxon>
        <taxon>Cytophagales</taxon>
        <taxon>Spirosomataceae</taxon>
        <taxon>Persicitalea</taxon>
    </lineage>
</organism>
<keyword evidence="1" id="KW-1133">Transmembrane helix</keyword>
<dbReference type="Proteomes" id="UP000598271">
    <property type="component" value="Unassembled WGS sequence"/>
</dbReference>
<feature type="transmembrane region" description="Helical" evidence="1">
    <location>
        <begin position="505"/>
        <end position="524"/>
    </location>
</feature>
<feature type="transmembrane region" description="Helical" evidence="1">
    <location>
        <begin position="12"/>
        <end position="33"/>
    </location>
</feature>
<dbReference type="AlphaFoldDB" id="A0A8J3D1B9"/>
<name>A0A8J3D1B9_9BACT</name>
<comment type="caution">
    <text evidence="2">The sequence shown here is derived from an EMBL/GenBank/DDBJ whole genome shotgun (WGS) entry which is preliminary data.</text>
</comment>
<feature type="transmembrane region" description="Helical" evidence="1">
    <location>
        <begin position="69"/>
        <end position="86"/>
    </location>
</feature>
<feature type="transmembrane region" description="Helical" evidence="1">
    <location>
        <begin position="438"/>
        <end position="456"/>
    </location>
</feature>
<evidence type="ECO:0000313" key="3">
    <source>
        <dbReference type="Proteomes" id="UP000598271"/>
    </source>
</evidence>
<feature type="transmembrane region" description="Helical" evidence="1">
    <location>
        <begin position="151"/>
        <end position="170"/>
    </location>
</feature>
<evidence type="ECO:0008006" key="4">
    <source>
        <dbReference type="Google" id="ProtNLM"/>
    </source>
</evidence>
<evidence type="ECO:0000256" key="1">
    <source>
        <dbReference type="SAM" id="Phobius"/>
    </source>
</evidence>
<feature type="transmembrane region" description="Helical" evidence="1">
    <location>
        <begin position="468"/>
        <end position="485"/>
    </location>
</feature>
<feature type="transmembrane region" description="Helical" evidence="1">
    <location>
        <begin position="98"/>
        <end position="118"/>
    </location>
</feature>
<feature type="transmembrane region" description="Helical" evidence="1">
    <location>
        <begin position="269"/>
        <end position="293"/>
    </location>
</feature>
<sequence>MKIQILKPVFLYNFKRFSWPILLIVSFIQLGIWPRFDNFLAIVIILFAWIITLYYILDIIIFNQYPISCFMLLGYSLTQFYFPLLFTTIEGHEVTNNLIVPNLVFIHSIICLIILIIAHKIYRKILGSTKLFKNTQFKLVKLNLFTPPTNIQVWIMGYVGLISMFYIYYYSPSNNSEIDGVSDKFIQAITIFTYAPFYLLFSKLYGRNLNITTKKIIFLVAFAILLFLVSLGRNSRGAFMFGFTALGFGYFIGLLLSVFSSRIINAKNIVLSTVLLWLLISPLSDIATAMLIVRNQRNDSDRTELLLNTLDKFSDKKAIFEYNENKKGNNDKNATKWDEYYLDNIFLSRFCNLKFNDLSLNLAEKMGYIDPKITAYAIERPLAILPNPLINILNLDINKSKLLSFSSGDFLFQRSGETNALGSFRVGHFAGFGMASFGWWYLLFLFILIIPVYFLWDIFYLKRDSSKMTFSFLGLLSLSNIFLYINFENVLYIFQFLFRGWIQGILLYWLIFHFSKILDTFFFLKNEKNPLHRR</sequence>
<feature type="transmembrane region" description="Helical" evidence="1">
    <location>
        <begin position="216"/>
        <end position="232"/>
    </location>
</feature>
<feature type="transmembrane region" description="Helical" evidence="1">
    <location>
        <begin position="39"/>
        <end position="57"/>
    </location>
</feature>
<feature type="transmembrane region" description="Helical" evidence="1">
    <location>
        <begin position="185"/>
        <end position="204"/>
    </location>
</feature>
<dbReference type="EMBL" id="BMXF01000001">
    <property type="protein sequence ID" value="GHB62958.1"/>
    <property type="molecule type" value="Genomic_DNA"/>
</dbReference>
<gene>
    <name evidence="2" type="ORF">GCM10007390_15990</name>
</gene>